<protein>
    <recommendedName>
        <fullName evidence="3">ESX-1 secretion-associated protein</fullName>
    </recommendedName>
</protein>
<evidence type="ECO:0000313" key="2">
    <source>
        <dbReference type="Proteomes" id="UP000031419"/>
    </source>
</evidence>
<keyword evidence="2" id="KW-1185">Reference proteome</keyword>
<sequence>MAASTYRKEVIDSCTSDLDVSAGRTGAIGDQLGSLRIDDTALGQLDAASKLVGAVREFGECAGREFDAAQRRLRGAAAELDAAHNTMREIDEANAADIQVR</sequence>
<accession>A0A073BA69</accession>
<evidence type="ECO:0000313" key="1">
    <source>
        <dbReference type="EMBL" id="KEI44614.1"/>
    </source>
</evidence>
<dbReference type="EMBL" id="JNVU01000024">
    <property type="protein sequence ID" value="KEI44614.1"/>
    <property type="molecule type" value="Genomic_DNA"/>
</dbReference>
<name>A0A073BA69_9PSEU</name>
<dbReference type="Proteomes" id="UP000031419">
    <property type="component" value="Unassembled WGS sequence"/>
</dbReference>
<dbReference type="AlphaFoldDB" id="A0A073BA69"/>
<proteinExistence type="predicted"/>
<dbReference type="STRING" id="28042.GU90_08875"/>
<comment type="caution">
    <text evidence="1">The sequence shown here is derived from an EMBL/GenBank/DDBJ whole genome shotgun (WGS) entry which is preliminary data.</text>
</comment>
<organism evidence="1 2">
    <name type="scientific">Saccharopolyspora rectivirgula</name>
    <dbReference type="NCBI Taxonomy" id="28042"/>
    <lineage>
        <taxon>Bacteria</taxon>
        <taxon>Bacillati</taxon>
        <taxon>Actinomycetota</taxon>
        <taxon>Actinomycetes</taxon>
        <taxon>Pseudonocardiales</taxon>
        <taxon>Pseudonocardiaceae</taxon>
        <taxon>Saccharopolyspora</taxon>
    </lineage>
</organism>
<reference evidence="1 2" key="1">
    <citation type="submission" date="2014-06" db="EMBL/GenBank/DDBJ databases">
        <title>Saccharopolyspora rectivirgula DSM-43113 Genome sequencing.</title>
        <authorList>
            <person name="Barrera C."/>
            <person name="Millon L."/>
            <person name="Rognon B."/>
            <person name="Zaugg C."/>
            <person name="Monod M."/>
        </authorList>
    </citation>
    <scope>NUCLEOTIDE SEQUENCE [LARGE SCALE GENOMIC DNA]</scope>
    <source>
        <strain evidence="1 2">DSM 43113</strain>
    </source>
</reference>
<gene>
    <name evidence="1" type="ORF">GU90_08875</name>
</gene>
<evidence type="ECO:0008006" key="3">
    <source>
        <dbReference type="Google" id="ProtNLM"/>
    </source>
</evidence>